<dbReference type="InterPro" id="IPR013783">
    <property type="entry name" value="Ig-like_fold"/>
</dbReference>
<keyword evidence="1" id="KW-0393">Immunoglobulin domain</keyword>
<dbReference type="SUPFAM" id="SSF48726">
    <property type="entry name" value="Immunoglobulin"/>
    <property type="match status" value="1"/>
</dbReference>
<dbReference type="GO" id="GO:0019815">
    <property type="term" value="C:B cell receptor complex"/>
    <property type="evidence" value="ECO:0007669"/>
    <property type="project" value="TreeGrafter"/>
</dbReference>
<evidence type="ECO:0000259" key="5">
    <source>
        <dbReference type="PROSITE" id="PS50835"/>
    </source>
</evidence>
<dbReference type="Pfam" id="PF00047">
    <property type="entry name" value="ig"/>
    <property type="match status" value="1"/>
</dbReference>
<dbReference type="PANTHER" id="PTHR14334:SF2">
    <property type="entry name" value="B-CELL ANTIGEN RECEPTOR COMPLEX-ASSOCIATED PROTEIN BETA CHAIN"/>
    <property type="match status" value="1"/>
</dbReference>
<feature type="transmembrane region" description="Helical" evidence="3">
    <location>
        <begin position="153"/>
        <end position="173"/>
    </location>
</feature>
<dbReference type="EMBL" id="CM012454">
    <property type="protein sequence ID" value="RVE60198.1"/>
    <property type="molecule type" value="Genomic_DNA"/>
</dbReference>
<proteinExistence type="predicted"/>
<dbReference type="Proteomes" id="UP000283210">
    <property type="component" value="Chromosome 18"/>
</dbReference>
<dbReference type="Gene3D" id="2.60.40.10">
    <property type="entry name" value="Immunoglobulins"/>
    <property type="match status" value="1"/>
</dbReference>
<keyword evidence="7" id="KW-1185">Reference proteome</keyword>
<keyword evidence="3" id="KW-1133">Transmembrane helix</keyword>
<dbReference type="PANTHER" id="PTHR14334">
    <property type="entry name" value="B-CELL ANTIGEN RECEPTOR COMPLEX-ASSOCIATED PROTEIN"/>
    <property type="match status" value="1"/>
</dbReference>
<feature type="chain" id="PRO_5018658507" description="Ig-like domain-containing protein" evidence="4">
    <location>
        <begin position="26"/>
        <end position="233"/>
    </location>
</feature>
<evidence type="ECO:0000256" key="3">
    <source>
        <dbReference type="SAM" id="Phobius"/>
    </source>
</evidence>
<name>A0A3S2NVC8_ORYJA</name>
<dbReference type="GO" id="GO:0030183">
    <property type="term" value="P:B cell differentiation"/>
    <property type="evidence" value="ECO:0007669"/>
    <property type="project" value="TreeGrafter"/>
</dbReference>
<dbReference type="AlphaFoldDB" id="A0A3S2NVC8"/>
<dbReference type="SMART" id="SM00409">
    <property type="entry name" value="IG"/>
    <property type="match status" value="1"/>
</dbReference>
<organism evidence="6 7">
    <name type="scientific">Oryzias javanicus</name>
    <name type="common">Javanese ricefish</name>
    <name type="synonym">Aplocheilus javanicus</name>
    <dbReference type="NCBI Taxonomy" id="123683"/>
    <lineage>
        <taxon>Eukaryota</taxon>
        <taxon>Metazoa</taxon>
        <taxon>Chordata</taxon>
        <taxon>Craniata</taxon>
        <taxon>Vertebrata</taxon>
        <taxon>Euteleostomi</taxon>
        <taxon>Actinopterygii</taxon>
        <taxon>Neopterygii</taxon>
        <taxon>Teleostei</taxon>
        <taxon>Neoteleostei</taxon>
        <taxon>Acanthomorphata</taxon>
        <taxon>Ovalentaria</taxon>
        <taxon>Atherinomorphae</taxon>
        <taxon>Beloniformes</taxon>
        <taxon>Adrianichthyidae</taxon>
        <taxon>Oryziinae</taxon>
        <taxon>Oryzias</taxon>
    </lineage>
</organism>
<sequence>MSLPGRMKLLLIGLHFSSLCTLSSWSVSLNSANVRQTADMDVFEGESVNISCCGTGDRVRVTWFKNQEAYKNDSLLIDGTQDSHNNQMEKCSILNFTSVTKQDSGEYVCEITIDIPVLNIIRGNGTIVTVKTRENQTESIGNSDSSNGLPVPIVASVASVSLLLLVAFVWFCCLRRTRGHAARVIHESPYTNSDSMEMDKHSTSSSRGSSQWCQVPVYDSLDYFEHVENKGSE</sequence>
<dbReference type="InterPro" id="IPR007110">
    <property type="entry name" value="Ig-like_dom"/>
</dbReference>
<accession>A0A3S2NVC8</accession>
<keyword evidence="3" id="KW-0812">Transmembrane</keyword>
<keyword evidence="4" id="KW-0732">Signal</keyword>
<dbReference type="InterPro" id="IPR036179">
    <property type="entry name" value="Ig-like_dom_sf"/>
</dbReference>
<dbReference type="GO" id="GO:0050853">
    <property type="term" value="P:B cell receptor signaling pathway"/>
    <property type="evidence" value="ECO:0007669"/>
    <property type="project" value="TreeGrafter"/>
</dbReference>
<evidence type="ECO:0000313" key="7">
    <source>
        <dbReference type="Proteomes" id="UP000283210"/>
    </source>
</evidence>
<evidence type="ECO:0000313" key="6">
    <source>
        <dbReference type="EMBL" id="RVE60198.1"/>
    </source>
</evidence>
<keyword evidence="3" id="KW-0472">Membrane</keyword>
<dbReference type="GO" id="GO:0009897">
    <property type="term" value="C:external side of plasma membrane"/>
    <property type="evidence" value="ECO:0007669"/>
    <property type="project" value="TreeGrafter"/>
</dbReference>
<dbReference type="InterPro" id="IPR013151">
    <property type="entry name" value="Immunoglobulin_dom"/>
</dbReference>
<protein>
    <recommendedName>
        <fullName evidence="5">Ig-like domain-containing protein</fullName>
    </recommendedName>
</protein>
<reference evidence="6 7" key="1">
    <citation type="submission" date="2018-11" db="EMBL/GenBank/DDBJ databases">
        <authorList>
            <person name="Lopez-Roques C."/>
            <person name="Donnadieu C."/>
            <person name="Bouchez O."/>
            <person name="Klopp C."/>
            <person name="Cabau C."/>
            <person name="Zahm M."/>
        </authorList>
    </citation>
    <scope>NUCLEOTIDE SEQUENCE [LARGE SCALE GENOMIC DNA]</scope>
    <source>
        <strain evidence="6">RS831</strain>
        <tissue evidence="6">Whole body</tissue>
    </source>
</reference>
<evidence type="ECO:0000256" key="4">
    <source>
        <dbReference type="SAM" id="SignalP"/>
    </source>
</evidence>
<reference evidence="6 7" key="2">
    <citation type="submission" date="2019-01" db="EMBL/GenBank/DDBJ databases">
        <title>A chromosome length genome reference of the Java medaka (oryzias javanicus).</title>
        <authorList>
            <person name="Herpin A."/>
            <person name="Takehana Y."/>
            <person name="Naruse K."/>
            <person name="Ansai S."/>
            <person name="Kawaguchi M."/>
        </authorList>
    </citation>
    <scope>NUCLEOTIDE SEQUENCE [LARGE SCALE GENOMIC DNA]</scope>
    <source>
        <strain evidence="6">RS831</strain>
        <tissue evidence="6">Whole body</tissue>
    </source>
</reference>
<dbReference type="OrthoDB" id="10012075at2759"/>
<dbReference type="CDD" id="cd00096">
    <property type="entry name" value="Ig"/>
    <property type="match status" value="1"/>
</dbReference>
<evidence type="ECO:0000256" key="1">
    <source>
        <dbReference type="ARBA" id="ARBA00023319"/>
    </source>
</evidence>
<dbReference type="InterPro" id="IPR003599">
    <property type="entry name" value="Ig_sub"/>
</dbReference>
<feature type="region of interest" description="Disordered" evidence="2">
    <location>
        <begin position="191"/>
        <end position="210"/>
    </location>
</feature>
<evidence type="ECO:0000256" key="2">
    <source>
        <dbReference type="SAM" id="MobiDB-lite"/>
    </source>
</evidence>
<feature type="domain" description="Ig-like" evidence="5">
    <location>
        <begin position="32"/>
        <end position="112"/>
    </location>
</feature>
<gene>
    <name evidence="6" type="ORF">OJAV_G00178590</name>
</gene>
<dbReference type="PROSITE" id="PS50835">
    <property type="entry name" value="IG_LIKE"/>
    <property type="match status" value="1"/>
</dbReference>
<feature type="signal peptide" evidence="4">
    <location>
        <begin position="1"/>
        <end position="25"/>
    </location>
</feature>